<keyword evidence="2" id="KW-1185">Reference proteome</keyword>
<proteinExistence type="predicted"/>
<evidence type="ECO:0000313" key="1">
    <source>
        <dbReference type="EMBL" id="QDU35088.1"/>
    </source>
</evidence>
<sequence>MSDAPIITGPESLGILIPQDDNFVTLKVPGTDYQIKLVPTGDIPDTGSEVINGIIRADALRIDVITAGGKYIEPVSGRPRRIQGRITGGDIASNTLIVNAGGAVIHAKLMDLQKASDFMIGQNVSFDVKAGATFELSK</sequence>
<protein>
    <submittedName>
        <fullName evidence="1">Uncharacterized protein</fullName>
    </submittedName>
</protein>
<accession>A0A517YXY8</accession>
<reference evidence="1 2" key="1">
    <citation type="submission" date="2019-02" db="EMBL/GenBank/DDBJ databases">
        <title>Deep-cultivation of Planctomycetes and their phenomic and genomic characterization uncovers novel biology.</title>
        <authorList>
            <person name="Wiegand S."/>
            <person name="Jogler M."/>
            <person name="Boedeker C."/>
            <person name="Pinto D."/>
            <person name="Vollmers J."/>
            <person name="Rivas-Marin E."/>
            <person name="Kohn T."/>
            <person name="Peeters S.H."/>
            <person name="Heuer A."/>
            <person name="Rast P."/>
            <person name="Oberbeckmann S."/>
            <person name="Bunk B."/>
            <person name="Jeske O."/>
            <person name="Meyerdierks A."/>
            <person name="Storesund J.E."/>
            <person name="Kallscheuer N."/>
            <person name="Luecker S."/>
            <person name="Lage O.M."/>
            <person name="Pohl T."/>
            <person name="Merkel B.J."/>
            <person name="Hornburger P."/>
            <person name="Mueller R.-W."/>
            <person name="Bruemmer F."/>
            <person name="Labrenz M."/>
            <person name="Spormann A.M."/>
            <person name="Op den Camp H."/>
            <person name="Overmann J."/>
            <person name="Amann R."/>
            <person name="Jetten M.S.M."/>
            <person name="Mascher T."/>
            <person name="Medema M.H."/>
            <person name="Devos D.P."/>
            <person name="Kaster A.-K."/>
            <person name="Ovreas L."/>
            <person name="Rohde M."/>
            <person name="Galperin M.Y."/>
            <person name="Jogler C."/>
        </authorList>
    </citation>
    <scope>NUCLEOTIDE SEQUENCE [LARGE SCALE GENOMIC DNA]</scope>
    <source>
        <strain evidence="1 2">KS4</strain>
    </source>
</reference>
<dbReference type="EMBL" id="CP036425">
    <property type="protein sequence ID" value="QDU35088.1"/>
    <property type="molecule type" value="Genomic_DNA"/>
</dbReference>
<organism evidence="1 2">
    <name type="scientific">Poriferisphaera corsica</name>
    <dbReference type="NCBI Taxonomy" id="2528020"/>
    <lineage>
        <taxon>Bacteria</taxon>
        <taxon>Pseudomonadati</taxon>
        <taxon>Planctomycetota</taxon>
        <taxon>Phycisphaerae</taxon>
        <taxon>Phycisphaerales</taxon>
        <taxon>Phycisphaeraceae</taxon>
        <taxon>Poriferisphaera</taxon>
    </lineage>
</organism>
<dbReference type="OrthoDB" id="287229at2"/>
<dbReference type="Proteomes" id="UP000317369">
    <property type="component" value="Chromosome"/>
</dbReference>
<dbReference type="KEGG" id="pcor:KS4_31660"/>
<gene>
    <name evidence="1" type="ORF">KS4_31660</name>
</gene>
<name>A0A517YXY8_9BACT</name>
<evidence type="ECO:0000313" key="2">
    <source>
        <dbReference type="Proteomes" id="UP000317369"/>
    </source>
</evidence>
<dbReference type="RefSeq" id="WP_145079891.1">
    <property type="nucleotide sequence ID" value="NZ_CP036425.1"/>
</dbReference>
<dbReference type="AlphaFoldDB" id="A0A517YXY8"/>